<dbReference type="SMART" id="SM00184">
    <property type="entry name" value="RING"/>
    <property type="match status" value="1"/>
</dbReference>
<protein>
    <recommendedName>
        <fullName evidence="6">RING-type domain-containing protein</fullName>
    </recommendedName>
</protein>
<dbReference type="PANTHER" id="PTHR23041:SF78">
    <property type="entry name" value="E3 UBIQUITIN-PROTEIN LIGASE RNF4"/>
    <property type="match status" value="1"/>
</dbReference>
<dbReference type="PANTHER" id="PTHR23041">
    <property type="entry name" value="RING FINGER DOMAIN-CONTAINING"/>
    <property type="match status" value="1"/>
</dbReference>
<dbReference type="RefSeq" id="XP_005849723.1">
    <property type="nucleotide sequence ID" value="XM_005849661.1"/>
</dbReference>
<feature type="region of interest" description="Disordered" evidence="5">
    <location>
        <begin position="1"/>
        <end position="70"/>
    </location>
</feature>
<dbReference type="EMBL" id="GL433839">
    <property type="protein sequence ID" value="EFN57621.1"/>
    <property type="molecule type" value="Genomic_DNA"/>
</dbReference>
<dbReference type="GeneID" id="17357017"/>
<evidence type="ECO:0000313" key="7">
    <source>
        <dbReference type="EMBL" id="EFN57621.1"/>
    </source>
</evidence>
<dbReference type="InterPro" id="IPR013083">
    <property type="entry name" value="Znf_RING/FYVE/PHD"/>
</dbReference>
<dbReference type="SUPFAM" id="SSF57850">
    <property type="entry name" value="RING/U-box"/>
    <property type="match status" value="1"/>
</dbReference>
<keyword evidence="3" id="KW-0862">Zinc</keyword>
<dbReference type="eggNOG" id="KOG0320">
    <property type="taxonomic scope" value="Eukaryota"/>
</dbReference>
<keyword evidence="1" id="KW-0479">Metal-binding</keyword>
<dbReference type="Proteomes" id="UP000008141">
    <property type="component" value="Unassembled WGS sequence"/>
</dbReference>
<keyword evidence="8" id="KW-1185">Reference proteome</keyword>
<evidence type="ECO:0000256" key="5">
    <source>
        <dbReference type="SAM" id="MobiDB-lite"/>
    </source>
</evidence>
<name>E1Z8J9_CHLVA</name>
<dbReference type="PROSITE" id="PS00518">
    <property type="entry name" value="ZF_RING_1"/>
    <property type="match status" value="1"/>
</dbReference>
<dbReference type="Gene3D" id="3.30.40.10">
    <property type="entry name" value="Zinc/RING finger domain, C3HC4 (zinc finger)"/>
    <property type="match status" value="1"/>
</dbReference>
<dbReference type="STRING" id="554065.E1Z8J9"/>
<evidence type="ECO:0000313" key="8">
    <source>
        <dbReference type="Proteomes" id="UP000008141"/>
    </source>
</evidence>
<dbReference type="AlphaFoldDB" id="E1Z8J9"/>
<feature type="compositionally biased region" description="Low complexity" evidence="5">
    <location>
        <begin position="1"/>
        <end position="20"/>
    </location>
</feature>
<evidence type="ECO:0000256" key="2">
    <source>
        <dbReference type="ARBA" id="ARBA00022771"/>
    </source>
</evidence>
<accession>E1Z8J9</accession>
<dbReference type="KEGG" id="cvr:CHLNCDRAFT_142715"/>
<dbReference type="InterPro" id="IPR047134">
    <property type="entry name" value="RNF4"/>
</dbReference>
<evidence type="ECO:0000256" key="4">
    <source>
        <dbReference type="PROSITE-ProRule" id="PRU00175"/>
    </source>
</evidence>
<dbReference type="OrthoDB" id="6105938at2759"/>
<keyword evidence="2 4" id="KW-0863">Zinc-finger</keyword>
<dbReference type="InParanoid" id="E1Z8J9"/>
<dbReference type="InterPro" id="IPR001841">
    <property type="entry name" value="Znf_RING"/>
</dbReference>
<dbReference type="GO" id="GO:0008270">
    <property type="term" value="F:zinc ion binding"/>
    <property type="evidence" value="ECO:0007669"/>
    <property type="project" value="UniProtKB-KW"/>
</dbReference>
<evidence type="ECO:0000256" key="1">
    <source>
        <dbReference type="ARBA" id="ARBA00022723"/>
    </source>
</evidence>
<evidence type="ECO:0000256" key="3">
    <source>
        <dbReference type="ARBA" id="ARBA00022833"/>
    </source>
</evidence>
<proteinExistence type="predicted"/>
<feature type="domain" description="RING-type" evidence="6">
    <location>
        <begin position="144"/>
        <end position="187"/>
    </location>
</feature>
<gene>
    <name evidence="7" type="ORF">CHLNCDRAFT_142715</name>
</gene>
<dbReference type="Pfam" id="PF13639">
    <property type="entry name" value="zf-RING_2"/>
    <property type="match status" value="1"/>
</dbReference>
<reference evidence="7 8" key="1">
    <citation type="journal article" date="2010" name="Plant Cell">
        <title>The Chlorella variabilis NC64A genome reveals adaptation to photosymbiosis, coevolution with viruses, and cryptic sex.</title>
        <authorList>
            <person name="Blanc G."/>
            <person name="Duncan G."/>
            <person name="Agarkova I."/>
            <person name="Borodovsky M."/>
            <person name="Gurnon J."/>
            <person name="Kuo A."/>
            <person name="Lindquist E."/>
            <person name="Lucas S."/>
            <person name="Pangilinan J."/>
            <person name="Polle J."/>
            <person name="Salamov A."/>
            <person name="Terry A."/>
            <person name="Yamada T."/>
            <person name="Dunigan D.D."/>
            <person name="Grigoriev I.V."/>
            <person name="Claverie J.M."/>
            <person name="Van Etten J.L."/>
        </authorList>
    </citation>
    <scope>NUCLEOTIDE SEQUENCE [LARGE SCALE GENOMIC DNA]</scope>
    <source>
        <strain evidence="7 8">NC64A</strain>
    </source>
</reference>
<feature type="compositionally biased region" description="Low complexity" evidence="5">
    <location>
        <begin position="44"/>
        <end position="70"/>
    </location>
</feature>
<dbReference type="PROSITE" id="PS50089">
    <property type="entry name" value="ZF_RING_2"/>
    <property type="match status" value="1"/>
</dbReference>
<dbReference type="InterPro" id="IPR017907">
    <property type="entry name" value="Znf_RING_CS"/>
</dbReference>
<evidence type="ECO:0000259" key="6">
    <source>
        <dbReference type="PROSITE" id="PS50089"/>
    </source>
</evidence>
<sequence>MSGQAARAPPSAAATRPDIIDLLDSDSEDSPLRTTSGRGAGPSGRQATTSGQRRQQQQQRRRSAPGMAAAVGAHADVIDLTGPAAEADLQIVRSTVQRLPTRGVKRSRPTAAQQLSPMKQLLLQQLRNPPPPPPAEPEPEGPKCGICMEPMGGSQGRQMASGNCGHVYCYDCLVAAVRTQKKCPTCRKGMQQRQIHKVFINT</sequence>
<organism evidence="8">
    <name type="scientific">Chlorella variabilis</name>
    <name type="common">Green alga</name>
    <dbReference type="NCBI Taxonomy" id="554065"/>
    <lineage>
        <taxon>Eukaryota</taxon>
        <taxon>Viridiplantae</taxon>
        <taxon>Chlorophyta</taxon>
        <taxon>core chlorophytes</taxon>
        <taxon>Trebouxiophyceae</taxon>
        <taxon>Chlorellales</taxon>
        <taxon>Chlorellaceae</taxon>
        <taxon>Chlorella clade</taxon>
        <taxon>Chlorella</taxon>
    </lineage>
</organism>